<evidence type="ECO:0000313" key="2">
    <source>
        <dbReference type="EMBL" id="KAL2621286.1"/>
    </source>
</evidence>
<evidence type="ECO:0000256" key="1">
    <source>
        <dbReference type="SAM" id="MobiDB-lite"/>
    </source>
</evidence>
<dbReference type="EMBL" id="JBHFFA010000006">
    <property type="protein sequence ID" value="KAL2621286.1"/>
    <property type="molecule type" value="Genomic_DNA"/>
</dbReference>
<protein>
    <submittedName>
        <fullName evidence="2">Uncharacterized protein</fullName>
    </submittedName>
</protein>
<feature type="compositionally biased region" description="Low complexity" evidence="1">
    <location>
        <begin position="1"/>
        <end position="14"/>
    </location>
</feature>
<dbReference type="AlphaFoldDB" id="A0ABD1Y3S3"/>
<keyword evidence="3" id="KW-1185">Reference proteome</keyword>
<sequence>MDIGRVVGGRYRPQGGRGRPHPQGARRPASGHTEGVGWPPQGARPLRPAARSLLLVARLPALNASRAF</sequence>
<accession>A0ABD1Y3S3</accession>
<dbReference type="Proteomes" id="UP001605036">
    <property type="component" value="Unassembled WGS sequence"/>
</dbReference>
<gene>
    <name evidence="2" type="ORF">R1flu_001491</name>
</gene>
<proteinExistence type="predicted"/>
<organism evidence="2 3">
    <name type="scientific">Riccia fluitans</name>
    <dbReference type="NCBI Taxonomy" id="41844"/>
    <lineage>
        <taxon>Eukaryota</taxon>
        <taxon>Viridiplantae</taxon>
        <taxon>Streptophyta</taxon>
        <taxon>Embryophyta</taxon>
        <taxon>Marchantiophyta</taxon>
        <taxon>Marchantiopsida</taxon>
        <taxon>Marchantiidae</taxon>
        <taxon>Marchantiales</taxon>
        <taxon>Ricciaceae</taxon>
        <taxon>Riccia</taxon>
    </lineage>
</organism>
<name>A0ABD1Y3S3_9MARC</name>
<feature type="region of interest" description="Disordered" evidence="1">
    <location>
        <begin position="1"/>
        <end position="44"/>
    </location>
</feature>
<reference evidence="2 3" key="1">
    <citation type="submission" date="2024-09" db="EMBL/GenBank/DDBJ databases">
        <title>Chromosome-scale assembly of Riccia fluitans.</title>
        <authorList>
            <person name="Paukszto L."/>
            <person name="Sawicki J."/>
            <person name="Karawczyk K."/>
            <person name="Piernik-Szablinska J."/>
            <person name="Szczecinska M."/>
            <person name="Mazdziarz M."/>
        </authorList>
    </citation>
    <scope>NUCLEOTIDE SEQUENCE [LARGE SCALE GENOMIC DNA]</scope>
    <source>
        <strain evidence="2">Rf_01</strain>
        <tissue evidence="2">Aerial parts of the thallus</tissue>
    </source>
</reference>
<evidence type="ECO:0000313" key="3">
    <source>
        <dbReference type="Proteomes" id="UP001605036"/>
    </source>
</evidence>
<comment type="caution">
    <text evidence="2">The sequence shown here is derived from an EMBL/GenBank/DDBJ whole genome shotgun (WGS) entry which is preliminary data.</text>
</comment>